<evidence type="ECO:0000256" key="1">
    <source>
        <dbReference type="ARBA" id="ARBA00004173"/>
    </source>
</evidence>
<keyword evidence="7" id="KW-1185">Reference proteome</keyword>
<sequence>MNFLSWVYESIGKLALPWGMNHPVDHFDSFLLVNNILITGTINLFSSKSDARSGDFEYLQFVDNLPPEQRDTIDKNVKFYIHLSDFREIAFFDTLDFLESSKISPIDPTLLKIDSGSSNDKTDAISSSNLFFCRILTRIAKREDDESQKPYCTTYKSENGAVFCTYVFGLSIRRSVFMLESLRRLCPFMNVDMAPRVEVDPITKENDYSESDLLIQRVIKTSNVLCSESIRKLIHHLPERSQVQDIILVYSTLNHGSSLQTLYRFSSQLTSSKISPPMFLVAIKDFDSTIFGAVISDSPYPSNRYYGNGESFVYCFKDDELKVYKWSGKNEYFQMGTSNSFSIGCDQGHCAIWLDGDLLHGHSQPCNTFDSPQLTKQVDFKCKVVELWSFSIY</sequence>
<dbReference type="SMART" id="SM00584">
    <property type="entry name" value="TLDc"/>
    <property type="match status" value="1"/>
</dbReference>
<gene>
    <name evidence="6" type="ORF">RF11_13602</name>
</gene>
<dbReference type="InterPro" id="IPR006571">
    <property type="entry name" value="TLDc_dom"/>
</dbReference>
<comment type="caution">
    <text evidence="6">The sequence shown here is derived from an EMBL/GenBank/DDBJ whole genome shotgun (WGS) entry which is preliminary data.</text>
</comment>
<proteinExistence type="inferred from homology"/>
<evidence type="ECO:0000256" key="4">
    <source>
        <dbReference type="ARBA" id="ARBA00040604"/>
    </source>
</evidence>
<evidence type="ECO:0000313" key="6">
    <source>
        <dbReference type="EMBL" id="KII66368.1"/>
    </source>
</evidence>
<protein>
    <recommendedName>
        <fullName evidence="4">Oxidation resistance protein 1</fullName>
    </recommendedName>
</protein>
<dbReference type="GO" id="GO:0006979">
    <property type="term" value="P:response to oxidative stress"/>
    <property type="evidence" value="ECO:0007669"/>
    <property type="project" value="TreeGrafter"/>
</dbReference>
<dbReference type="OrthoDB" id="6022299at2759"/>
<dbReference type="PROSITE" id="PS51886">
    <property type="entry name" value="TLDC"/>
    <property type="match status" value="1"/>
</dbReference>
<name>A0A0C2JB13_THEKT</name>
<evidence type="ECO:0000256" key="3">
    <source>
        <dbReference type="ARBA" id="ARBA00023128"/>
    </source>
</evidence>
<dbReference type="EMBL" id="JWZT01003547">
    <property type="protein sequence ID" value="KII66368.1"/>
    <property type="molecule type" value="Genomic_DNA"/>
</dbReference>
<accession>A0A0C2JB13</accession>
<organism evidence="6 7">
    <name type="scientific">Thelohanellus kitauei</name>
    <name type="common">Myxosporean</name>
    <dbReference type="NCBI Taxonomy" id="669202"/>
    <lineage>
        <taxon>Eukaryota</taxon>
        <taxon>Metazoa</taxon>
        <taxon>Cnidaria</taxon>
        <taxon>Myxozoa</taxon>
        <taxon>Myxosporea</taxon>
        <taxon>Bivalvulida</taxon>
        <taxon>Platysporina</taxon>
        <taxon>Myxobolidae</taxon>
        <taxon>Thelohanellus</taxon>
    </lineage>
</organism>
<dbReference type="Pfam" id="PF07534">
    <property type="entry name" value="TLD"/>
    <property type="match status" value="1"/>
</dbReference>
<reference evidence="6 7" key="1">
    <citation type="journal article" date="2014" name="Genome Biol. Evol.">
        <title>The genome of the myxosporean Thelohanellus kitauei shows adaptations to nutrient acquisition within its fish host.</title>
        <authorList>
            <person name="Yang Y."/>
            <person name="Xiong J."/>
            <person name="Zhou Z."/>
            <person name="Huo F."/>
            <person name="Miao W."/>
            <person name="Ran C."/>
            <person name="Liu Y."/>
            <person name="Zhang J."/>
            <person name="Feng J."/>
            <person name="Wang M."/>
            <person name="Wang M."/>
            <person name="Wang L."/>
            <person name="Yao B."/>
        </authorList>
    </citation>
    <scope>NUCLEOTIDE SEQUENCE [LARGE SCALE GENOMIC DNA]</scope>
    <source>
        <strain evidence="6">Wuqing</strain>
    </source>
</reference>
<evidence type="ECO:0000313" key="7">
    <source>
        <dbReference type="Proteomes" id="UP000031668"/>
    </source>
</evidence>
<dbReference type="PANTHER" id="PTHR23354">
    <property type="entry name" value="NUCLEOLAR PROTEIN 7/ESTROGEN RECEPTOR COACTIVATOR-RELATED"/>
    <property type="match status" value="1"/>
</dbReference>
<dbReference type="AlphaFoldDB" id="A0A0C2JB13"/>
<evidence type="ECO:0000259" key="5">
    <source>
        <dbReference type="PROSITE" id="PS51886"/>
    </source>
</evidence>
<keyword evidence="3" id="KW-0496">Mitochondrion</keyword>
<dbReference type="Proteomes" id="UP000031668">
    <property type="component" value="Unassembled WGS sequence"/>
</dbReference>
<feature type="domain" description="TLDc" evidence="5">
    <location>
        <begin position="223"/>
        <end position="391"/>
    </location>
</feature>
<dbReference type="GO" id="GO:0005739">
    <property type="term" value="C:mitochondrion"/>
    <property type="evidence" value="ECO:0007669"/>
    <property type="project" value="UniProtKB-SubCell"/>
</dbReference>
<comment type="similarity">
    <text evidence="2">Belongs to the OXR1 family.</text>
</comment>
<evidence type="ECO:0000256" key="2">
    <source>
        <dbReference type="ARBA" id="ARBA00009540"/>
    </source>
</evidence>
<dbReference type="GO" id="GO:0005634">
    <property type="term" value="C:nucleus"/>
    <property type="evidence" value="ECO:0007669"/>
    <property type="project" value="TreeGrafter"/>
</dbReference>
<comment type="subcellular location">
    <subcellularLocation>
        <location evidence="1">Mitochondrion</location>
    </subcellularLocation>
</comment>
<dbReference type="PANTHER" id="PTHR23354:SF62">
    <property type="entry name" value="MUSTARD, ISOFORM V"/>
    <property type="match status" value="1"/>
</dbReference>